<evidence type="ECO:0000313" key="3">
    <source>
        <dbReference type="Proteomes" id="UP000586827"/>
    </source>
</evidence>
<dbReference type="Proteomes" id="UP000586827">
    <property type="component" value="Unassembled WGS sequence"/>
</dbReference>
<evidence type="ECO:0000259" key="1">
    <source>
        <dbReference type="Pfam" id="PF02470"/>
    </source>
</evidence>
<keyword evidence="3" id="KW-1185">Reference proteome</keyword>
<feature type="domain" description="Mce/MlaD" evidence="1">
    <location>
        <begin position="37"/>
        <end position="111"/>
    </location>
</feature>
<comment type="caution">
    <text evidence="2">The sequence shown here is derived from an EMBL/GenBank/DDBJ whole genome shotgun (WGS) entry which is preliminary data.</text>
</comment>
<protein>
    <submittedName>
        <fullName evidence="2">MCE family protein</fullName>
    </submittedName>
</protein>
<sequence length="318" mass="32661">MTVRSALPTLATAVVAVVAGGYLCFGSLELHPLRETTDLTIASPAAAGLGVGTEVMLRGVPIGTVTSVEPTSSGASVGLGYDARFEVPSNSQLAVVNLSVLGEPVVMIQPPTSAAAAPFRDGDRVVGQVLEVPSSVPELLASIDRFLAQVDPAAVQHLVDAVEASLAGIDSQITDLGQAARLLATVMLRGQTDIATIIGNTEYITQRSAWVNPELTRAGPQAELLGAMIRKLSFAVHPFTVQTDGGRVVVDKWKPTLERLAALIAEISPAVGGVAAPLLPAAQASGAGLANINFADLLNAAMQALPGDSLRISLSIPN</sequence>
<dbReference type="Pfam" id="PF02470">
    <property type="entry name" value="MlaD"/>
    <property type="match status" value="1"/>
</dbReference>
<name>A0A849C369_9NOCA</name>
<evidence type="ECO:0000313" key="2">
    <source>
        <dbReference type="EMBL" id="NNH70880.1"/>
    </source>
</evidence>
<gene>
    <name evidence="2" type="ORF">HLB23_13575</name>
</gene>
<dbReference type="InterPro" id="IPR003399">
    <property type="entry name" value="Mce/MlaD"/>
</dbReference>
<dbReference type="EMBL" id="JABELX010000004">
    <property type="protein sequence ID" value="NNH70880.1"/>
    <property type="molecule type" value="Genomic_DNA"/>
</dbReference>
<dbReference type="PANTHER" id="PTHR33371">
    <property type="entry name" value="INTERMEMBRANE PHOSPHOLIPID TRANSPORT SYSTEM BINDING PROTEIN MLAD-RELATED"/>
    <property type="match status" value="1"/>
</dbReference>
<organism evidence="2 3">
    <name type="scientific">Nocardia uniformis</name>
    <dbReference type="NCBI Taxonomy" id="53432"/>
    <lineage>
        <taxon>Bacteria</taxon>
        <taxon>Bacillati</taxon>
        <taxon>Actinomycetota</taxon>
        <taxon>Actinomycetes</taxon>
        <taxon>Mycobacteriales</taxon>
        <taxon>Nocardiaceae</taxon>
        <taxon>Nocardia</taxon>
    </lineage>
</organism>
<dbReference type="PANTHER" id="PTHR33371:SF4">
    <property type="entry name" value="INTERMEMBRANE PHOSPHOLIPID TRANSPORT SYSTEM BINDING PROTEIN MLAD"/>
    <property type="match status" value="1"/>
</dbReference>
<reference evidence="2 3" key="1">
    <citation type="submission" date="2020-05" db="EMBL/GenBank/DDBJ databases">
        <title>MicrobeNet Type strains.</title>
        <authorList>
            <person name="Nicholson A.C."/>
        </authorList>
    </citation>
    <scope>NUCLEOTIDE SEQUENCE [LARGE SCALE GENOMIC DNA]</scope>
    <source>
        <strain evidence="2 3">JCM 3224</strain>
    </source>
</reference>
<accession>A0A849C369</accession>
<dbReference type="InterPro" id="IPR052336">
    <property type="entry name" value="MlaD_Phospholipid_Transporter"/>
</dbReference>
<dbReference type="AlphaFoldDB" id="A0A849C369"/>
<proteinExistence type="predicted"/>
<dbReference type="RefSeq" id="WP_067523264.1">
    <property type="nucleotide sequence ID" value="NZ_JABELX010000004.1"/>
</dbReference>